<dbReference type="EMBL" id="VCQU01000015">
    <property type="protein sequence ID" value="NMN99218.1"/>
    <property type="molecule type" value="Genomic_DNA"/>
</dbReference>
<evidence type="ECO:0000313" key="5">
    <source>
        <dbReference type="Proteomes" id="UP000535543"/>
    </source>
</evidence>
<gene>
    <name evidence="4" type="ORF">FGL95_29765</name>
</gene>
<dbReference type="InterPro" id="IPR029050">
    <property type="entry name" value="Immunoprotect_excell_Ig-like"/>
</dbReference>
<evidence type="ECO:0000313" key="4">
    <source>
        <dbReference type="EMBL" id="NMN99218.1"/>
    </source>
</evidence>
<evidence type="ECO:0000256" key="2">
    <source>
        <dbReference type="SAM" id="Phobius"/>
    </source>
</evidence>
<dbReference type="Pfam" id="PF11611">
    <property type="entry name" value="DUF4352"/>
    <property type="match status" value="1"/>
</dbReference>
<feature type="transmembrane region" description="Helical" evidence="2">
    <location>
        <begin position="24"/>
        <end position="43"/>
    </location>
</feature>
<name>A0A848KMQ0_9NOCA</name>
<keyword evidence="1" id="KW-0732">Signal</keyword>
<reference evidence="4 5" key="2">
    <citation type="submission" date="2020-06" db="EMBL/GenBank/DDBJ databases">
        <title>Antribacter stalactiti gen. nov., sp. nov., a new member of the family Nacardiaceae isolated from a cave.</title>
        <authorList>
            <person name="Kim I.S."/>
        </authorList>
    </citation>
    <scope>NUCLEOTIDE SEQUENCE [LARGE SCALE GENOMIC DNA]</scope>
    <source>
        <strain evidence="4 5">YC2-7</strain>
    </source>
</reference>
<feature type="domain" description="DUF4352" evidence="3">
    <location>
        <begin position="66"/>
        <end position="174"/>
    </location>
</feature>
<sequence length="187" mass="20232">MSQQYPAQTFPPPPPPNRLTIPKWVSLTVGAVLIALLAVGVIADHNRKSNAAKGNSEDAVTHVETAKANLEYEVTKVETAETVGKGLLTREPQGQFVLVHVDIVNTGTKPHRFSSSYQRLYDTAGREFGADSAAELVVNEQLIVRADINPGNTLRATLVFDIPDGADPDYVEFHEFGDSPGVRVNVA</sequence>
<evidence type="ECO:0000256" key="1">
    <source>
        <dbReference type="ARBA" id="ARBA00022729"/>
    </source>
</evidence>
<keyword evidence="5" id="KW-1185">Reference proteome</keyword>
<dbReference type="Proteomes" id="UP000535543">
    <property type="component" value="Unassembled WGS sequence"/>
</dbReference>
<evidence type="ECO:0000259" key="3">
    <source>
        <dbReference type="Pfam" id="PF11611"/>
    </source>
</evidence>
<reference evidence="4 5" key="1">
    <citation type="submission" date="2019-05" db="EMBL/GenBank/DDBJ databases">
        <authorList>
            <person name="Lee S.D."/>
        </authorList>
    </citation>
    <scope>NUCLEOTIDE SEQUENCE [LARGE SCALE GENOMIC DNA]</scope>
    <source>
        <strain evidence="4 5">YC2-7</strain>
    </source>
</reference>
<proteinExistence type="predicted"/>
<comment type="caution">
    <text evidence="4">The sequence shown here is derived from an EMBL/GenBank/DDBJ whole genome shotgun (WGS) entry which is preliminary data.</text>
</comment>
<dbReference type="InterPro" id="IPR029051">
    <property type="entry name" value="DUF4352"/>
</dbReference>
<dbReference type="AlphaFoldDB" id="A0A848KMQ0"/>
<keyword evidence="2" id="KW-0812">Transmembrane</keyword>
<dbReference type="Gene3D" id="2.60.40.1240">
    <property type="match status" value="1"/>
</dbReference>
<keyword evidence="2" id="KW-1133">Transmembrane helix</keyword>
<organism evidence="4 5">
    <name type="scientific">Antrihabitans stalactiti</name>
    <dbReference type="NCBI Taxonomy" id="2584121"/>
    <lineage>
        <taxon>Bacteria</taxon>
        <taxon>Bacillati</taxon>
        <taxon>Actinomycetota</taxon>
        <taxon>Actinomycetes</taxon>
        <taxon>Mycobacteriales</taxon>
        <taxon>Nocardiaceae</taxon>
        <taxon>Antrihabitans</taxon>
    </lineage>
</organism>
<keyword evidence="2" id="KW-0472">Membrane</keyword>
<protein>
    <submittedName>
        <fullName evidence="4">DUF4352 domain-containing protein</fullName>
    </submittedName>
</protein>
<accession>A0A848KMQ0</accession>